<reference evidence="2 3" key="1">
    <citation type="journal article" date="2014" name="Genome Announc.">
        <title>Draft Genome Sequences of Two Vibrionaceae Species, Vibrio ponticus C121 and Photobacterium aphoticum C119, Isolated as Coral Reef Microbiota.</title>
        <authorList>
            <person name="Al-saari N."/>
            <person name="Meirelles P.M."/>
            <person name="Mino S."/>
            <person name="Suda W."/>
            <person name="Oshima K."/>
            <person name="Hattori M."/>
            <person name="Ohkuma M."/>
            <person name="Thompson F.L."/>
            <person name="Gomez-Gil B."/>
            <person name="Sawabe T."/>
            <person name="Sawabe T."/>
        </authorList>
    </citation>
    <scope>NUCLEOTIDE SEQUENCE [LARGE SCALE GENOMIC DNA]</scope>
    <source>
        <strain evidence="2 3">JCM 19237</strain>
    </source>
</reference>
<dbReference type="AlphaFoldDB" id="A0A090QL71"/>
<proteinExistence type="predicted"/>
<dbReference type="eggNOG" id="COG1388">
    <property type="taxonomic scope" value="Bacteria"/>
</dbReference>
<dbReference type="Proteomes" id="UP000029227">
    <property type="component" value="Unassembled WGS sequence"/>
</dbReference>
<dbReference type="Pfam" id="PF01476">
    <property type="entry name" value="LysM"/>
    <property type="match status" value="1"/>
</dbReference>
<organism evidence="2 3">
    <name type="scientific">Photobacterium aphoticum</name>
    <dbReference type="NCBI Taxonomy" id="754436"/>
    <lineage>
        <taxon>Bacteria</taxon>
        <taxon>Pseudomonadati</taxon>
        <taxon>Pseudomonadota</taxon>
        <taxon>Gammaproteobacteria</taxon>
        <taxon>Vibrionales</taxon>
        <taxon>Vibrionaceae</taxon>
        <taxon>Photobacterium</taxon>
    </lineage>
</organism>
<dbReference type="Gene3D" id="3.10.350.10">
    <property type="entry name" value="LysM domain"/>
    <property type="match status" value="1"/>
</dbReference>
<evidence type="ECO:0000313" key="2">
    <source>
        <dbReference type="EMBL" id="GAL03671.1"/>
    </source>
</evidence>
<evidence type="ECO:0000259" key="1">
    <source>
        <dbReference type="PROSITE" id="PS51782"/>
    </source>
</evidence>
<feature type="domain" description="LysM" evidence="1">
    <location>
        <begin position="129"/>
        <end position="172"/>
    </location>
</feature>
<protein>
    <submittedName>
        <fullName evidence="2">Membrane-bound lytic murein transglycosylase D</fullName>
    </submittedName>
</protein>
<dbReference type="STRING" id="754436.JCM19237_6565"/>
<dbReference type="eggNOG" id="COG0741">
    <property type="taxonomic scope" value="Bacteria"/>
</dbReference>
<accession>A0A090QL71</accession>
<dbReference type="SMART" id="SM00257">
    <property type="entry name" value="LysM"/>
    <property type="match status" value="1"/>
</dbReference>
<dbReference type="InterPro" id="IPR018392">
    <property type="entry name" value="LysM"/>
</dbReference>
<name>A0A090QL71_9GAMM</name>
<evidence type="ECO:0000313" key="3">
    <source>
        <dbReference type="Proteomes" id="UP000029227"/>
    </source>
</evidence>
<dbReference type="PROSITE" id="PS51782">
    <property type="entry name" value="LYSM"/>
    <property type="match status" value="1"/>
</dbReference>
<sequence>MRNAIKQNRAMGKSTDFWALKLPRETRHYVPKLLAMAELVKQREKYDLRFASIKAQPQVEEVVIQERIRLKHLAGYAGMSSKTLYQLNPGYTGGYTMKKTENKILLPVTHRTKFYENEKSKRVTKYRFMVYDIQAGDSLNQLASLNDTSVDVIKQVNYLSHSYIFAGQKILIPE</sequence>
<dbReference type="InterPro" id="IPR036779">
    <property type="entry name" value="LysM_dom_sf"/>
</dbReference>
<gene>
    <name evidence="2" type="ORF">JCM19237_6565</name>
</gene>
<dbReference type="SUPFAM" id="SSF54106">
    <property type="entry name" value="LysM domain"/>
    <property type="match status" value="1"/>
</dbReference>
<dbReference type="EMBL" id="BBMN01000002">
    <property type="protein sequence ID" value="GAL03671.1"/>
    <property type="molecule type" value="Genomic_DNA"/>
</dbReference>
<comment type="caution">
    <text evidence="2">The sequence shown here is derived from an EMBL/GenBank/DDBJ whole genome shotgun (WGS) entry which is preliminary data.</text>
</comment>